<accession>A0A3U7IXJ6</accession>
<reference evidence="3" key="5">
    <citation type="submission" date="2019-10" db="EMBL/GenBank/DDBJ databases">
        <authorList>
            <consortium name="NCBI Pathogen Detection Project"/>
        </authorList>
    </citation>
    <scope>NUCLEOTIDE SEQUENCE</scope>
    <source>
        <strain evidence="3">Salmonella enterica</strain>
    </source>
</reference>
<reference evidence="1" key="3">
    <citation type="submission" date="2018-07" db="EMBL/GenBank/DDBJ databases">
        <authorList>
            <person name="Ashton P.M."/>
            <person name="Dallman T."/>
            <person name="Nair S."/>
            <person name="De Pinna E."/>
            <person name="Peters T."/>
            <person name="Grant K."/>
        </authorList>
    </citation>
    <scope>NUCLEOTIDE SEQUENCE [LARGE SCALE GENOMIC DNA]</scope>
    <source>
        <strain evidence="1">475813</strain>
    </source>
</reference>
<evidence type="ECO:0000313" key="2">
    <source>
        <dbReference type="EMBL" id="EDH0570983.1"/>
    </source>
</evidence>
<dbReference type="AlphaFoldDB" id="A0A3U7IXJ6"/>
<evidence type="ECO:0000313" key="5">
    <source>
        <dbReference type="Proteomes" id="UP000322837"/>
    </source>
</evidence>
<evidence type="ECO:0000313" key="1">
    <source>
        <dbReference type="EMBL" id="ECI4938441.1"/>
    </source>
</evidence>
<dbReference type="EMBL" id="VXJW01000003">
    <property type="protein sequence ID" value="KAA8664505.1"/>
    <property type="molecule type" value="Genomic_DNA"/>
</dbReference>
<reference evidence="2" key="2">
    <citation type="submission" date="2018-07" db="EMBL/GenBank/DDBJ databases">
        <authorList>
            <consortium name="GenomeTrakr network: Whole genome sequencing for foodborne pathogen traceback"/>
        </authorList>
    </citation>
    <scope>NUCLEOTIDE SEQUENCE</scope>
    <source>
        <strain evidence="2">FDA00001204</strain>
    </source>
</reference>
<dbReference type="Pfam" id="PF13269">
    <property type="entry name" value="DUF4060"/>
    <property type="match status" value="1"/>
</dbReference>
<protein>
    <submittedName>
        <fullName evidence="1">DUF4060 family protein</fullName>
    </submittedName>
</protein>
<dbReference type="EMBL" id="AAIVIG010000054">
    <property type="protein sequence ID" value="ECI4938441.1"/>
    <property type="molecule type" value="Genomic_DNA"/>
</dbReference>
<name>A0A3U7IXJ6_SALER</name>
<comment type="caution">
    <text evidence="1">The sequence shown here is derived from an EMBL/GenBank/DDBJ whole genome shotgun (WGS) entry which is preliminary data.</text>
</comment>
<dbReference type="EMBL" id="DAAGTC010000004">
    <property type="protein sequence ID" value="HAB4460501.1"/>
    <property type="molecule type" value="Genomic_DNA"/>
</dbReference>
<dbReference type="Proteomes" id="UP000839688">
    <property type="component" value="Unassembled WGS sequence"/>
</dbReference>
<gene>
    <name evidence="2" type="ORF">AHX45_12620</name>
    <name evidence="1" type="ORF">DSQ81_22870</name>
    <name evidence="4" type="ORF">F4V61_08900</name>
    <name evidence="3" type="ORF">GBZ58_07565</name>
</gene>
<reference evidence="3" key="1">
    <citation type="journal article" date="2018" name="Genome Biol.">
        <title>SKESA: strategic k-mer extension for scrupulous assemblies.</title>
        <authorList>
            <person name="Souvorov A."/>
            <person name="Agarwala R."/>
            <person name="Lipman D.J."/>
        </authorList>
    </citation>
    <scope>NUCLEOTIDE SEQUENCE</scope>
    <source>
        <strain evidence="3">Salmonella enterica</strain>
    </source>
</reference>
<dbReference type="EMBL" id="AAMGFJ010000014">
    <property type="protein sequence ID" value="EDH0570983.1"/>
    <property type="molecule type" value="Genomic_DNA"/>
</dbReference>
<sequence length="70" mass="8009">MMMKLINRSKQSPVDRRACDVALAARHESFDDYGRQKHVTHYIVVEQTLEVAVLSLTSVLTETPHSTLQR</sequence>
<dbReference type="Proteomes" id="UP000322837">
    <property type="component" value="Unassembled WGS sequence"/>
</dbReference>
<evidence type="ECO:0000313" key="3">
    <source>
        <dbReference type="EMBL" id="HAB4460501.1"/>
    </source>
</evidence>
<proteinExistence type="predicted"/>
<reference evidence="4 5" key="4">
    <citation type="submission" date="2019-09" db="EMBL/GenBank/DDBJ databases">
        <title>Draft genome sequence of various Type strains from the CCUG.</title>
        <authorList>
            <person name="Pineiro-Iglesias B."/>
            <person name="Tunovic T."/>
            <person name="Unosson C."/>
            <person name="Inganas E."/>
            <person name="Ohlen M."/>
            <person name="Cardew S."/>
            <person name="Jensie-Markopoulos S."/>
            <person name="Salva-Serra F."/>
            <person name="Jaen-Luchoro D."/>
            <person name="Karlsson R."/>
            <person name="Svensson-Stadler L."/>
            <person name="Chun J."/>
            <person name="Moore E."/>
        </authorList>
    </citation>
    <scope>NUCLEOTIDE SEQUENCE [LARGE SCALE GENOMIC DNA]</scope>
    <source>
        <strain evidence="4 5">CCUG 6322T</strain>
    </source>
</reference>
<organism evidence="1">
    <name type="scientific">Salmonella enterica subsp. arizonae</name>
    <dbReference type="NCBI Taxonomy" id="59203"/>
    <lineage>
        <taxon>Bacteria</taxon>
        <taxon>Pseudomonadati</taxon>
        <taxon>Pseudomonadota</taxon>
        <taxon>Gammaproteobacteria</taxon>
        <taxon>Enterobacterales</taxon>
        <taxon>Enterobacteriaceae</taxon>
        <taxon>Salmonella</taxon>
    </lineage>
</organism>
<dbReference type="InterPro" id="IPR025135">
    <property type="entry name" value="DUF4060"/>
</dbReference>
<evidence type="ECO:0000313" key="4">
    <source>
        <dbReference type="EMBL" id="KAA8664505.1"/>
    </source>
</evidence>